<gene>
    <name evidence="6" type="ORF">B7463_g856</name>
</gene>
<dbReference type="PANTHER" id="PTHR12801">
    <property type="entry name" value="RNA EXONUCLEASE REXO1 / RECO3 FAMILY MEMBER-RELATED"/>
    <property type="match status" value="1"/>
</dbReference>
<feature type="non-terminal residue" evidence="6">
    <location>
        <position position="1"/>
    </location>
</feature>
<evidence type="ECO:0000256" key="2">
    <source>
        <dbReference type="ARBA" id="ARBA00022801"/>
    </source>
</evidence>
<dbReference type="OrthoDB" id="16516at2759"/>
<dbReference type="GO" id="GO:0003676">
    <property type="term" value="F:nucleic acid binding"/>
    <property type="evidence" value="ECO:0007669"/>
    <property type="project" value="InterPro"/>
</dbReference>
<dbReference type="InterPro" id="IPR047021">
    <property type="entry name" value="REXO1/3/4-like"/>
</dbReference>
<dbReference type="GO" id="GO:0006364">
    <property type="term" value="P:rRNA processing"/>
    <property type="evidence" value="ECO:0007669"/>
    <property type="project" value="TreeGrafter"/>
</dbReference>
<dbReference type="SMART" id="SM00479">
    <property type="entry name" value="EXOIII"/>
    <property type="match status" value="1"/>
</dbReference>
<dbReference type="STRING" id="5539.A0A3E2HQF2"/>
<protein>
    <recommendedName>
        <fullName evidence="5">Exonuclease domain-containing protein</fullName>
    </recommendedName>
</protein>
<feature type="compositionally biased region" description="Basic and acidic residues" evidence="4">
    <location>
        <begin position="403"/>
        <end position="427"/>
    </location>
</feature>
<proteinExistence type="predicted"/>
<evidence type="ECO:0000259" key="5">
    <source>
        <dbReference type="SMART" id="SM00479"/>
    </source>
</evidence>
<feature type="domain" description="Exonuclease" evidence="5">
    <location>
        <begin position="225"/>
        <end position="393"/>
    </location>
</feature>
<dbReference type="SUPFAM" id="SSF53098">
    <property type="entry name" value="Ribonuclease H-like"/>
    <property type="match status" value="1"/>
</dbReference>
<keyword evidence="3" id="KW-0269">Exonuclease</keyword>
<feature type="non-terminal residue" evidence="6">
    <location>
        <position position="471"/>
    </location>
</feature>
<organism evidence="6 7">
    <name type="scientific">Scytalidium lignicola</name>
    <name type="common">Hyphomycete</name>
    <dbReference type="NCBI Taxonomy" id="5539"/>
    <lineage>
        <taxon>Eukaryota</taxon>
        <taxon>Fungi</taxon>
        <taxon>Dikarya</taxon>
        <taxon>Ascomycota</taxon>
        <taxon>Pezizomycotina</taxon>
        <taxon>Leotiomycetes</taxon>
        <taxon>Leotiomycetes incertae sedis</taxon>
        <taxon>Scytalidium</taxon>
    </lineage>
</organism>
<dbReference type="Gene3D" id="3.30.420.10">
    <property type="entry name" value="Ribonuclease H-like superfamily/Ribonuclease H"/>
    <property type="match status" value="1"/>
</dbReference>
<evidence type="ECO:0000313" key="7">
    <source>
        <dbReference type="Proteomes" id="UP000258309"/>
    </source>
</evidence>
<dbReference type="InterPro" id="IPR013520">
    <property type="entry name" value="Ribonucl_H"/>
</dbReference>
<dbReference type="Proteomes" id="UP000258309">
    <property type="component" value="Unassembled WGS sequence"/>
</dbReference>
<reference evidence="6 7" key="1">
    <citation type="submission" date="2018-05" db="EMBL/GenBank/DDBJ databases">
        <title>Draft genome sequence of Scytalidium lignicola DSM 105466, a ubiquitous saprotrophic fungus.</title>
        <authorList>
            <person name="Buettner E."/>
            <person name="Gebauer A.M."/>
            <person name="Hofrichter M."/>
            <person name="Liers C."/>
            <person name="Kellner H."/>
        </authorList>
    </citation>
    <scope>NUCLEOTIDE SEQUENCE [LARGE SCALE GENOMIC DNA]</scope>
    <source>
        <strain evidence="6 7">DSM 105466</strain>
    </source>
</reference>
<dbReference type="GO" id="GO:0005634">
    <property type="term" value="C:nucleus"/>
    <property type="evidence" value="ECO:0007669"/>
    <property type="project" value="TreeGrafter"/>
</dbReference>
<dbReference type="EMBL" id="NCSJ02000008">
    <property type="protein sequence ID" value="RFU35492.1"/>
    <property type="molecule type" value="Genomic_DNA"/>
</dbReference>
<dbReference type="GO" id="GO:0000027">
    <property type="term" value="P:ribosomal large subunit assembly"/>
    <property type="evidence" value="ECO:0007669"/>
    <property type="project" value="TreeGrafter"/>
</dbReference>
<evidence type="ECO:0000313" key="6">
    <source>
        <dbReference type="EMBL" id="RFU35492.1"/>
    </source>
</evidence>
<keyword evidence="1" id="KW-0540">Nuclease</keyword>
<evidence type="ECO:0000256" key="1">
    <source>
        <dbReference type="ARBA" id="ARBA00022722"/>
    </source>
</evidence>
<keyword evidence="2" id="KW-0378">Hydrolase</keyword>
<dbReference type="OMA" id="DWRTPWS"/>
<dbReference type="Pfam" id="PF00929">
    <property type="entry name" value="RNase_T"/>
    <property type="match status" value="1"/>
</dbReference>
<name>A0A3E2HQF2_SCYLI</name>
<evidence type="ECO:0000256" key="3">
    <source>
        <dbReference type="ARBA" id="ARBA00022839"/>
    </source>
</evidence>
<dbReference type="AlphaFoldDB" id="A0A3E2HQF2"/>
<dbReference type="InterPro" id="IPR036397">
    <property type="entry name" value="RNaseH_sf"/>
</dbReference>
<sequence length="471" mass="53564">MNISIHHGTELYEEDRTGIGWHFQSQQALDQHLKTSTQHRSLAQPSRNKSSTDLSQLRKIKLKPTHLPQLPTVIPTSRHTIPQVFTPESVEIPEQRDKRWSVISAAQQLEVLESLSWRCHSPESLLQNSYRIYQYTAEELASLRKCKNCGVAQRKASFICRFHRGTAGTKQRQVGPKIYSCCGMASKGCISLSTHYYANLDPQVAVRYQSYAYTPPASPSKPKFQAVVLDCEMAHVKGGGAEVIFLSAVDFITGAVLLNHYVRPERIILDWSTRIHGITRFEVDAAAARGEALLGWNGAREALWRLIDESTILVGHALRNDLDVLRLIHPRIVDSAILTREAVGEARQWGLDTLCRELLHIKFRDNKKSTHDCMEDVLATRDVVLWCIQHEDELQKWAQIKRSEEERKREERKRLQEAKKAAEEKMRSLGTGLGGRSFSSTSETDETLHWSDIAEDLGWPHPDTGYDPWSD</sequence>
<keyword evidence="7" id="KW-1185">Reference proteome</keyword>
<comment type="caution">
    <text evidence="6">The sequence shown here is derived from an EMBL/GenBank/DDBJ whole genome shotgun (WGS) entry which is preliminary data.</text>
</comment>
<accession>A0A3E2HQF2</accession>
<dbReference type="GO" id="GO:0004527">
    <property type="term" value="F:exonuclease activity"/>
    <property type="evidence" value="ECO:0007669"/>
    <property type="project" value="UniProtKB-KW"/>
</dbReference>
<dbReference type="CDD" id="cd06137">
    <property type="entry name" value="DEDDh_RNase"/>
    <property type="match status" value="1"/>
</dbReference>
<evidence type="ECO:0000256" key="4">
    <source>
        <dbReference type="SAM" id="MobiDB-lite"/>
    </source>
</evidence>
<dbReference type="InterPro" id="IPR012337">
    <property type="entry name" value="RNaseH-like_sf"/>
</dbReference>
<dbReference type="PANTHER" id="PTHR12801:SF114">
    <property type="entry name" value="EXONUCLEASE, PUTATIVE (AFU_ORTHOLOGUE AFUA_7G00870)-RELATED"/>
    <property type="match status" value="1"/>
</dbReference>
<feature type="region of interest" description="Disordered" evidence="4">
    <location>
        <begin position="403"/>
        <end position="471"/>
    </location>
</feature>